<evidence type="ECO:0000313" key="1">
    <source>
        <dbReference type="EMBL" id="VAW75913.1"/>
    </source>
</evidence>
<accession>A0A3B0YIE1</accession>
<dbReference type="PANTHER" id="PTHR35276">
    <property type="entry name" value="S-ADENOSYL-L-METHIONINE-DEPENDENT METHYLTRANSFERASES SUPERFAMILY PROTEIN"/>
    <property type="match status" value="1"/>
</dbReference>
<dbReference type="PANTHER" id="PTHR35276:SF1">
    <property type="entry name" value="TRNA (MNM(5)S(2)U34)-METHYLTRANSFERASE, CHLOROPLASTIC"/>
    <property type="match status" value="1"/>
</dbReference>
<dbReference type="InterPro" id="IPR029063">
    <property type="entry name" value="SAM-dependent_MTases_sf"/>
</dbReference>
<keyword evidence="1" id="KW-0808">Transferase</keyword>
<reference evidence="1" key="1">
    <citation type="submission" date="2018-06" db="EMBL/GenBank/DDBJ databases">
        <authorList>
            <person name="Zhirakovskaya E."/>
        </authorList>
    </citation>
    <scope>NUCLEOTIDE SEQUENCE</scope>
</reference>
<organism evidence="1">
    <name type="scientific">hydrothermal vent metagenome</name>
    <dbReference type="NCBI Taxonomy" id="652676"/>
    <lineage>
        <taxon>unclassified sequences</taxon>
        <taxon>metagenomes</taxon>
        <taxon>ecological metagenomes</taxon>
    </lineage>
</organism>
<dbReference type="EC" id="2.1.1.-" evidence="1"/>
<dbReference type="AlphaFoldDB" id="A0A3B0YIE1"/>
<gene>
    <name evidence="1" type="ORF">MNBD_GAMMA12-670</name>
</gene>
<dbReference type="SUPFAM" id="SSF53335">
    <property type="entry name" value="S-adenosyl-L-methionine-dependent methyltransferases"/>
    <property type="match status" value="1"/>
</dbReference>
<sequence>METKPISLVRQAQQLISMAITEGDSVIDATVGNGKDTLFLTSAVGPQGTVYGFDIQAAAIEKTRELLNKHDRLNSKLTLQCHSKIAQTLALENITPSISAAMFNLGYLPGSDKKVVTQSNTTLTALDSILPLLAKTACITILAYRGHPGGETEADAIKLYCNTLNNDLYHSKIYLGNHATTDCYPGKNPPHNNNLSNSQATNTIDNIPPILYVIQKNYSNA</sequence>
<dbReference type="EMBL" id="UOFL01000094">
    <property type="protein sequence ID" value="VAW75913.1"/>
    <property type="molecule type" value="Genomic_DNA"/>
</dbReference>
<dbReference type="InterPro" id="IPR010719">
    <property type="entry name" value="MnmM_MeTrfase"/>
</dbReference>
<dbReference type="GO" id="GO:0008168">
    <property type="term" value="F:methyltransferase activity"/>
    <property type="evidence" value="ECO:0007669"/>
    <property type="project" value="UniProtKB-KW"/>
</dbReference>
<dbReference type="Pfam" id="PF06962">
    <property type="entry name" value="rRNA_methylase"/>
    <property type="match status" value="1"/>
</dbReference>
<keyword evidence="1" id="KW-0489">Methyltransferase</keyword>
<protein>
    <submittedName>
        <fullName evidence="1">SAM-dependent methyltransferase, MraW methylase family</fullName>
        <ecNumber evidence="1">2.1.1.-</ecNumber>
    </submittedName>
</protein>
<name>A0A3B0YIE1_9ZZZZ</name>
<dbReference type="Gene3D" id="3.40.50.150">
    <property type="entry name" value="Vaccinia Virus protein VP39"/>
    <property type="match status" value="1"/>
</dbReference>
<proteinExistence type="predicted"/>
<dbReference type="GO" id="GO:0032259">
    <property type="term" value="P:methylation"/>
    <property type="evidence" value="ECO:0007669"/>
    <property type="project" value="UniProtKB-KW"/>
</dbReference>